<dbReference type="GO" id="GO:0048046">
    <property type="term" value="C:apoplast"/>
    <property type="evidence" value="ECO:0007669"/>
    <property type="project" value="UniProtKB-SubCell"/>
</dbReference>
<gene>
    <name evidence="5" type="ORF">VNO77_26852</name>
</gene>
<comment type="caution">
    <text evidence="5">The sequence shown here is derived from an EMBL/GenBank/DDBJ whole genome shotgun (WGS) entry which is preliminary data.</text>
</comment>
<evidence type="ECO:0000256" key="4">
    <source>
        <dbReference type="RuleBase" id="RU363099"/>
    </source>
</evidence>
<evidence type="ECO:0000256" key="2">
    <source>
        <dbReference type="ARBA" id="ARBA00011738"/>
    </source>
</evidence>
<accession>A0AAN9KT34</accession>
<dbReference type="Gene3D" id="2.40.480.10">
    <property type="entry name" value="Allene oxide cyclase-like"/>
    <property type="match status" value="1"/>
</dbReference>
<evidence type="ECO:0000256" key="1">
    <source>
        <dbReference type="ARBA" id="ARBA00010746"/>
    </source>
</evidence>
<dbReference type="Proteomes" id="UP001367508">
    <property type="component" value="Unassembled WGS sequence"/>
</dbReference>
<comment type="subunit">
    <text evidence="2 4">Homodimer.</text>
</comment>
<organism evidence="5 6">
    <name type="scientific">Canavalia gladiata</name>
    <name type="common">Sword bean</name>
    <name type="synonym">Dolichos gladiatus</name>
    <dbReference type="NCBI Taxonomy" id="3824"/>
    <lineage>
        <taxon>Eukaryota</taxon>
        <taxon>Viridiplantae</taxon>
        <taxon>Streptophyta</taxon>
        <taxon>Embryophyta</taxon>
        <taxon>Tracheophyta</taxon>
        <taxon>Spermatophyta</taxon>
        <taxon>Magnoliopsida</taxon>
        <taxon>eudicotyledons</taxon>
        <taxon>Gunneridae</taxon>
        <taxon>Pentapetalae</taxon>
        <taxon>rosids</taxon>
        <taxon>fabids</taxon>
        <taxon>Fabales</taxon>
        <taxon>Fabaceae</taxon>
        <taxon>Papilionoideae</taxon>
        <taxon>50 kb inversion clade</taxon>
        <taxon>NPAAA clade</taxon>
        <taxon>indigoferoid/millettioid clade</taxon>
        <taxon>Phaseoleae</taxon>
        <taxon>Canavalia</taxon>
    </lineage>
</organism>
<dbReference type="AlphaFoldDB" id="A0AAN9KT34"/>
<keyword evidence="4" id="KW-0052">Apoplast</keyword>
<protein>
    <recommendedName>
        <fullName evidence="4">Dirigent protein</fullName>
    </recommendedName>
</protein>
<sequence>MGYLGLLLLFSTYFTTIQSAFLEQSHIVLPSERTERFTRLHYYFHDILVGEHPTSIKIITPPKNSPGGFGVTFMVDNPLTEGPELSSKLVGRAQGTYALASQHDYGFKMVMNFHFIEGVYEGSTLSMIGRNAVLDTIREMPIVGGTGVFRFARGIAFAKTIWSDPNSGNAIVEYNVSVYHI</sequence>
<dbReference type="GO" id="GO:0009699">
    <property type="term" value="P:phenylpropanoid biosynthetic process"/>
    <property type="evidence" value="ECO:0007669"/>
    <property type="project" value="UniProtKB-ARBA"/>
</dbReference>
<keyword evidence="3 4" id="KW-0964">Secreted</keyword>
<name>A0AAN9KT34_CANGL</name>
<proteinExistence type="inferred from homology"/>
<reference evidence="5 6" key="1">
    <citation type="submission" date="2024-01" db="EMBL/GenBank/DDBJ databases">
        <title>The genomes of 5 underutilized Papilionoideae crops provide insights into root nodulation and disease resistanc.</title>
        <authorList>
            <person name="Jiang F."/>
        </authorList>
    </citation>
    <scope>NUCLEOTIDE SEQUENCE [LARGE SCALE GENOMIC DNA]</scope>
    <source>
        <strain evidence="5">LVBAO_FW01</strain>
        <tissue evidence="5">Leaves</tissue>
    </source>
</reference>
<comment type="similarity">
    <text evidence="1 4">Belongs to the plant dirigent protein family.</text>
</comment>
<dbReference type="PANTHER" id="PTHR21495">
    <property type="entry name" value="NUCLEOPORIN-RELATED"/>
    <property type="match status" value="1"/>
</dbReference>
<dbReference type="InterPro" id="IPR004265">
    <property type="entry name" value="Dirigent"/>
</dbReference>
<dbReference type="InterPro" id="IPR044859">
    <property type="entry name" value="Allene_oxi_cyc_Dirigent"/>
</dbReference>
<feature type="chain" id="PRO_5042671220" description="Dirigent protein" evidence="4">
    <location>
        <begin position="20"/>
        <end position="181"/>
    </location>
</feature>
<dbReference type="Pfam" id="PF03018">
    <property type="entry name" value="Dirigent"/>
    <property type="match status" value="1"/>
</dbReference>
<keyword evidence="4" id="KW-0732">Signal</keyword>
<dbReference type="EMBL" id="JAYMYQ010000006">
    <property type="protein sequence ID" value="KAK7323380.1"/>
    <property type="molecule type" value="Genomic_DNA"/>
</dbReference>
<feature type="signal peptide" evidence="4">
    <location>
        <begin position="1"/>
        <end position="19"/>
    </location>
</feature>
<evidence type="ECO:0000313" key="5">
    <source>
        <dbReference type="EMBL" id="KAK7323380.1"/>
    </source>
</evidence>
<comment type="subcellular location">
    <subcellularLocation>
        <location evidence="4">Secreted</location>
        <location evidence="4">Extracellular space</location>
        <location evidence="4">Apoplast</location>
    </subcellularLocation>
</comment>
<evidence type="ECO:0000256" key="3">
    <source>
        <dbReference type="ARBA" id="ARBA00022525"/>
    </source>
</evidence>
<keyword evidence="6" id="KW-1185">Reference proteome</keyword>
<evidence type="ECO:0000313" key="6">
    <source>
        <dbReference type="Proteomes" id="UP001367508"/>
    </source>
</evidence>
<comment type="function">
    <text evidence="4">Dirigent proteins impart stereoselectivity on the phenoxy radical-coupling reaction, yielding optically active lignans from two molecules of coniferyl alcohol in the biosynthesis of lignans, flavonolignans, and alkaloids and thus plays a central role in plant secondary metabolism.</text>
</comment>